<evidence type="ECO:0000256" key="2">
    <source>
        <dbReference type="PROSITE-ProRule" id="PRU00124"/>
    </source>
</evidence>
<reference evidence="4" key="1">
    <citation type="submission" date="2021-10" db="EMBL/GenBank/DDBJ databases">
        <title>Tropical sea cucumber genome reveals ecological adaptation and Cuvierian tubules defense mechanism.</title>
        <authorList>
            <person name="Chen T."/>
        </authorList>
    </citation>
    <scope>NUCLEOTIDE SEQUENCE</scope>
    <source>
        <strain evidence="4">Nanhai2018</strain>
        <tissue evidence="4">Muscle</tissue>
    </source>
</reference>
<feature type="chain" id="PRO_5040189631" evidence="3">
    <location>
        <begin position="18"/>
        <end position="109"/>
    </location>
</feature>
<dbReference type="InterPro" id="IPR023415">
    <property type="entry name" value="LDLR_class-A_CS"/>
</dbReference>
<dbReference type="PROSITE" id="PS50068">
    <property type="entry name" value="LDLRA_2"/>
    <property type="match status" value="1"/>
</dbReference>
<proteinExistence type="predicted"/>
<dbReference type="PROSITE" id="PS01209">
    <property type="entry name" value="LDLRA_1"/>
    <property type="match status" value="1"/>
</dbReference>
<keyword evidence="5" id="KW-1185">Reference proteome</keyword>
<sequence>MGRFWTTSFRLLISSYAFLDDFDSCGPSEFKCYHGECIPGSWQCDGTPDCYEGDDELWCDGTRKISNSIDIWSAALCKIFWQVSLPAPKYNIDTWFIKAVYKARYSIDI</sequence>
<comment type="caution">
    <text evidence="4">The sequence shown here is derived from an EMBL/GenBank/DDBJ whole genome shotgun (WGS) entry which is preliminary data.</text>
</comment>
<dbReference type="Gene3D" id="4.10.400.10">
    <property type="entry name" value="Low-density Lipoprotein Receptor"/>
    <property type="match status" value="1"/>
</dbReference>
<dbReference type="AlphaFoldDB" id="A0A9Q1HJM1"/>
<feature type="disulfide bond" evidence="2">
    <location>
        <begin position="25"/>
        <end position="37"/>
    </location>
</feature>
<protein>
    <submittedName>
        <fullName evidence="4">Low-density lipoprotein receptor class A domain-containing protein 3</fullName>
    </submittedName>
</protein>
<evidence type="ECO:0000256" key="3">
    <source>
        <dbReference type="SAM" id="SignalP"/>
    </source>
</evidence>
<keyword evidence="4" id="KW-0449">Lipoprotein</keyword>
<evidence type="ECO:0000313" key="5">
    <source>
        <dbReference type="Proteomes" id="UP001152320"/>
    </source>
</evidence>
<dbReference type="SUPFAM" id="SSF57424">
    <property type="entry name" value="LDL receptor-like module"/>
    <property type="match status" value="1"/>
</dbReference>
<name>A0A9Q1HJM1_HOLLE</name>
<feature type="signal peptide" evidence="3">
    <location>
        <begin position="1"/>
        <end position="17"/>
    </location>
</feature>
<dbReference type="OrthoDB" id="9988974at2759"/>
<dbReference type="Pfam" id="PF00057">
    <property type="entry name" value="Ldl_recept_a"/>
    <property type="match status" value="1"/>
</dbReference>
<dbReference type="CDD" id="cd00112">
    <property type="entry name" value="LDLa"/>
    <property type="match status" value="1"/>
</dbReference>
<gene>
    <name evidence="4" type="ORF">HOLleu_00359</name>
</gene>
<evidence type="ECO:0000256" key="1">
    <source>
        <dbReference type="ARBA" id="ARBA00023157"/>
    </source>
</evidence>
<dbReference type="SMART" id="SM00192">
    <property type="entry name" value="LDLa"/>
    <property type="match status" value="1"/>
</dbReference>
<keyword evidence="1 2" id="KW-1015">Disulfide bond</keyword>
<feature type="disulfide bond" evidence="2">
    <location>
        <begin position="32"/>
        <end position="50"/>
    </location>
</feature>
<organism evidence="4 5">
    <name type="scientific">Holothuria leucospilota</name>
    <name type="common">Black long sea cucumber</name>
    <name type="synonym">Mertensiothuria leucospilota</name>
    <dbReference type="NCBI Taxonomy" id="206669"/>
    <lineage>
        <taxon>Eukaryota</taxon>
        <taxon>Metazoa</taxon>
        <taxon>Echinodermata</taxon>
        <taxon>Eleutherozoa</taxon>
        <taxon>Echinozoa</taxon>
        <taxon>Holothuroidea</taxon>
        <taxon>Aspidochirotacea</taxon>
        <taxon>Aspidochirotida</taxon>
        <taxon>Holothuriidae</taxon>
        <taxon>Holothuria</taxon>
    </lineage>
</organism>
<feature type="disulfide bond" evidence="2">
    <location>
        <begin position="44"/>
        <end position="59"/>
    </location>
</feature>
<keyword evidence="4" id="KW-0675">Receptor</keyword>
<dbReference type="EMBL" id="JAIZAY010000001">
    <property type="protein sequence ID" value="KAJ8048165.1"/>
    <property type="molecule type" value="Genomic_DNA"/>
</dbReference>
<dbReference type="Proteomes" id="UP001152320">
    <property type="component" value="Chromosome 1"/>
</dbReference>
<keyword evidence="3" id="KW-0732">Signal</keyword>
<evidence type="ECO:0000313" key="4">
    <source>
        <dbReference type="EMBL" id="KAJ8048165.1"/>
    </source>
</evidence>
<dbReference type="InterPro" id="IPR036055">
    <property type="entry name" value="LDL_receptor-like_sf"/>
</dbReference>
<accession>A0A9Q1HJM1</accession>
<dbReference type="InterPro" id="IPR002172">
    <property type="entry name" value="LDrepeatLR_classA_rpt"/>
</dbReference>